<dbReference type="Gene3D" id="2.60.120.430">
    <property type="entry name" value="Galactose-binding lectin"/>
    <property type="match status" value="1"/>
</dbReference>
<feature type="compositionally biased region" description="Pro residues" evidence="12">
    <location>
        <begin position="917"/>
        <end position="927"/>
    </location>
</feature>
<keyword evidence="4 13" id="KW-0812">Transmembrane</keyword>
<evidence type="ECO:0000256" key="2">
    <source>
        <dbReference type="ARBA" id="ARBA00022527"/>
    </source>
</evidence>
<evidence type="ECO:0000256" key="6">
    <source>
        <dbReference type="ARBA" id="ARBA00022741"/>
    </source>
</evidence>
<proteinExistence type="predicted"/>
<keyword evidence="10 13" id="KW-0472">Membrane</keyword>
<evidence type="ECO:0000313" key="17">
    <source>
        <dbReference type="Proteomes" id="UP001642487"/>
    </source>
</evidence>
<dbReference type="Gene3D" id="3.80.10.10">
    <property type="entry name" value="Ribonuclease Inhibitor"/>
    <property type="match status" value="1"/>
</dbReference>
<evidence type="ECO:0000256" key="8">
    <source>
        <dbReference type="ARBA" id="ARBA00022840"/>
    </source>
</evidence>
<evidence type="ECO:0000256" key="13">
    <source>
        <dbReference type="SAM" id="Phobius"/>
    </source>
</evidence>
<evidence type="ECO:0000259" key="15">
    <source>
        <dbReference type="PROSITE" id="PS50011"/>
    </source>
</evidence>
<dbReference type="InterPro" id="IPR008271">
    <property type="entry name" value="Ser/Thr_kinase_AS"/>
</dbReference>
<evidence type="ECO:0000256" key="9">
    <source>
        <dbReference type="ARBA" id="ARBA00022989"/>
    </source>
</evidence>
<evidence type="ECO:0000256" key="3">
    <source>
        <dbReference type="ARBA" id="ARBA00022679"/>
    </source>
</evidence>
<dbReference type="Pfam" id="PF12819">
    <property type="entry name" value="Malectin_like"/>
    <property type="match status" value="1"/>
</dbReference>
<dbReference type="EMBL" id="OZ021743">
    <property type="protein sequence ID" value="CAK9328630.1"/>
    <property type="molecule type" value="Genomic_DNA"/>
</dbReference>
<name>A0ABP0Z9Z4_9ROSI</name>
<dbReference type="InterPro" id="IPR032675">
    <property type="entry name" value="LRR_dom_sf"/>
</dbReference>
<keyword evidence="7" id="KW-0418">Kinase</keyword>
<dbReference type="PROSITE" id="PS00107">
    <property type="entry name" value="PROTEIN_KINASE_ATP"/>
    <property type="match status" value="1"/>
</dbReference>
<dbReference type="InterPro" id="IPR000719">
    <property type="entry name" value="Prot_kinase_dom"/>
</dbReference>
<evidence type="ECO:0000256" key="4">
    <source>
        <dbReference type="ARBA" id="ARBA00022692"/>
    </source>
</evidence>
<evidence type="ECO:0000256" key="5">
    <source>
        <dbReference type="ARBA" id="ARBA00022729"/>
    </source>
</evidence>
<keyword evidence="9 13" id="KW-1133">Transmembrane helix</keyword>
<organism evidence="16 17">
    <name type="scientific">Citrullus colocynthis</name>
    <name type="common">colocynth</name>
    <dbReference type="NCBI Taxonomy" id="252529"/>
    <lineage>
        <taxon>Eukaryota</taxon>
        <taxon>Viridiplantae</taxon>
        <taxon>Streptophyta</taxon>
        <taxon>Embryophyta</taxon>
        <taxon>Tracheophyta</taxon>
        <taxon>Spermatophyta</taxon>
        <taxon>Magnoliopsida</taxon>
        <taxon>eudicotyledons</taxon>
        <taxon>Gunneridae</taxon>
        <taxon>Pentapetalae</taxon>
        <taxon>rosids</taxon>
        <taxon>fabids</taxon>
        <taxon>Cucurbitales</taxon>
        <taxon>Cucurbitaceae</taxon>
        <taxon>Benincaseae</taxon>
        <taxon>Citrullus</taxon>
    </lineage>
</organism>
<dbReference type="Pfam" id="PF07714">
    <property type="entry name" value="PK_Tyr_Ser-Thr"/>
    <property type="match status" value="1"/>
</dbReference>
<keyword evidence="17" id="KW-1185">Reference proteome</keyword>
<keyword evidence="6 11" id="KW-0547">Nucleotide-binding</keyword>
<dbReference type="PROSITE" id="PS50011">
    <property type="entry name" value="PROTEIN_KINASE_DOM"/>
    <property type="match status" value="1"/>
</dbReference>
<feature type="chain" id="PRO_5047519435" description="Protein kinase domain-containing protein" evidence="14">
    <location>
        <begin position="26"/>
        <end position="940"/>
    </location>
</feature>
<feature type="signal peptide" evidence="14">
    <location>
        <begin position="1"/>
        <end position="25"/>
    </location>
</feature>
<evidence type="ECO:0000256" key="1">
    <source>
        <dbReference type="ARBA" id="ARBA00004167"/>
    </source>
</evidence>
<dbReference type="InterPro" id="IPR017441">
    <property type="entry name" value="Protein_kinase_ATP_BS"/>
</dbReference>
<keyword evidence="5 14" id="KW-0732">Signal</keyword>
<feature type="region of interest" description="Disordered" evidence="12">
    <location>
        <begin position="910"/>
        <end position="940"/>
    </location>
</feature>
<dbReference type="PROSITE" id="PS00108">
    <property type="entry name" value="PROTEIN_KINASE_ST"/>
    <property type="match status" value="1"/>
</dbReference>
<comment type="subcellular location">
    <subcellularLocation>
        <location evidence="1">Membrane</location>
        <topology evidence="1">Single-pass membrane protein</topology>
    </subcellularLocation>
</comment>
<dbReference type="CDD" id="cd14066">
    <property type="entry name" value="STKc_IRAK"/>
    <property type="match status" value="1"/>
</dbReference>
<evidence type="ECO:0000256" key="14">
    <source>
        <dbReference type="SAM" id="SignalP"/>
    </source>
</evidence>
<reference evidence="16 17" key="1">
    <citation type="submission" date="2024-03" db="EMBL/GenBank/DDBJ databases">
        <authorList>
            <person name="Gkanogiannis A."/>
            <person name="Becerra Lopez-Lavalle L."/>
        </authorList>
    </citation>
    <scope>NUCLEOTIDE SEQUENCE [LARGE SCALE GENOMIC DNA]</scope>
</reference>
<evidence type="ECO:0000256" key="11">
    <source>
        <dbReference type="PROSITE-ProRule" id="PRU10141"/>
    </source>
</evidence>
<gene>
    <name evidence="16" type="ORF">CITCOLO1_LOCUS21053</name>
</gene>
<feature type="transmembrane region" description="Helical" evidence="13">
    <location>
        <begin position="535"/>
        <end position="558"/>
    </location>
</feature>
<dbReference type="Gene3D" id="1.10.510.10">
    <property type="entry name" value="Transferase(Phosphotransferase) domain 1"/>
    <property type="match status" value="1"/>
</dbReference>
<dbReference type="Proteomes" id="UP001642487">
    <property type="component" value="Chromosome 9"/>
</dbReference>
<accession>A0ABP0Z9Z4</accession>
<dbReference type="PANTHER" id="PTHR45631:SF27">
    <property type="entry name" value="PROTEIN KINASE DOMAIN-CONTAINING PROTEIN"/>
    <property type="match status" value="1"/>
</dbReference>
<dbReference type="SUPFAM" id="SSF52058">
    <property type="entry name" value="L domain-like"/>
    <property type="match status" value="1"/>
</dbReference>
<dbReference type="SMART" id="SM00220">
    <property type="entry name" value="S_TKc"/>
    <property type="match status" value="1"/>
</dbReference>
<dbReference type="SUPFAM" id="SSF56112">
    <property type="entry name" value="Protein kinase-like (PK-like)"/>
    <property type="match status" value="1"/>
</dbReference>
<evidence type="ECO:0000256" key="7">
    <source>
        <dbReference type="ARBA" id="ARBA00022777"/>
    </source>
</evidence>
<keyword evidence="2" id="KW-0723">Serine/threonine-protein kinase</keyword>
<dbReference type="Gene3D" id="3.30.200.20">
    <property type="entry name" value="Phosphorylase Kinase, domain 1"/>
    <property type="match status" value="1"/>
</dbReference>
<feature type="binding site" evidence="11">
    <location>
        <position position="638"/>
    </location>
    <ligand>
        <name>ATP</name>
        <dbReference type="ChEBI" id="CHEBI:30616"/>
    </ligand>
</feature>
<dbReference type="InterPro" id="IPR024788">
    <property type="entry name" value="Malectin-like_Carb-bd_dom"/>
</dbReference>
<dbReference type="PANTHER" id="PTHR45631">
    <property type="entry name" value="OS07G0107800 PROTEIN-RELATED"/>
    <property type="match status" value="1"/>
</dbReference>
<evidence type="ECO:0000313" key="16">
    <source>
        <dbReference type="EMBL" id="CAK9328630.1"/>
    </source>
</evidence>
<keyword evidence="3" id="KW-0808">Transferase</keyword>
<sequence>MGRFYNWGLTIAQLLILILLHPTTAQEGFVSLACCADANFKDKNTSIEWIQDSQWLFPNYSSSCGNINNNNNNEKCRMFGNTVLGPKRYCYDLNTVKGKEYLIRGTFLVNESSSSEGPSSLFGVYIGKTLLGWVRSFQNSVVIEGIFKAKRNYIDFCLEKDDKLGEAYISYLELRQIGDFSYLSTFPSHVFKLISRLNVGESKFDIRYPYDPIDRIWKASPSSHNVGRFLSEPSINISSNSNSNSNSNASLGVSLEVLRTALTHPNQLVFLHHDLDTAIHEYRIFFHFVELNQTVESGQRLFDIYINNEKKATNFDILAHGSNYKWEFYDVLANGSLNLTLVKASVGSELGPICSAYEIMQVRPWIQESDEKDVEVILKVRDELLVANQQNEVLASWSGDPCFSIPWDGLACDSINGSSVITKLDLSDHKFKGLFPGSLPMLAHLQTLDLSDNDFSGNIPSFPTSSVLISVDLRHNDFRGELPESLALLPHLITLNFGCNPYFGKELPPNFNMSRLTTDYGTCDHSESTFLKKGIVIGTVASGSVLFTIIFGVIYVYCRRQKFVFRGRYDLKRELMMKDIIISLPSTDDAFIKSICIQSFTLKYIEAATQQYKTLIGEGGFGSVYRGTLSDGEEVAVKVRSATSTQGTREFENELNLLSTIRHENLVPLLGYCCENDQQILVYPFMSNGSLQDRLYGELAKRKTLDWSTRLSIALGAARGLTYLHTFAGRCVIHRDVKSSNILLDHSMSAKVADFGFSKYAPQEGDSGASLEVRGTAGYLDPEYYTTHHLSAKSDVFSFGVVLLEIICGREPLNIHKPRNEWSLVEWAKTNIRESKIEEIVDPSIKGGYHAEAMWRVVEVALACIEPYSAYRPCMADIVRELEDSLIIENNASEYMKSIDSFGGSNRFPMAADRKVVPPPTPTPTEPSPISHELAPPEPR</sequence>
<evidence type="ECO:0000256" key="12">
    <source>
        <dbReference type="SAM" id="MobiDB-lite"/>
    </source>
</evidence>
<dbReference type="InterPro" id="IPR011009">
    <property type="entry name" value="Kinase-like_dom_sf"/>
</dbReference>
<keyword evidence="8 11" id="KW-0067">ATP-binding</keyword>
<protein>
    <recommendedName>
        <fullName evidence="15">Protein kinase domain-containing protein</fullName>
    </recommendedName>
</protein>
<evidence type="ECO:0000256" key="10">
    <source>
        <dbReference type="ARBA" id="ARBA00023136"/>
    </source>
</evidence>
<dbReference type="InterPro" id="IPR001245">
    <property type="entry name" value="Ser-Thr/Tyr_kinase_cat_dom"/>
</dbReference>
<feature type="domain" description="Protein kinase" evidence="15">
    <location>
        <begin position="610"/>
        <end position="887"/>
    </location>
</feature>